<evidence type="ECO:0000259" key="2">
    <source>
        <dbReference type="PROSITE" id="PS50238"/>
    </source>
</evidence>
<name>A0A813Y4V0_9BILA</name>
<dbReference type="PROSITE" id="PS50238">
    <property type="entry name" value="RHOGAP"/>
    <property type="match status" value="1"/>
</dbReference>
<dbReference type="CDD" id="cd00159">
    <property type="entry name" value="RhoGAP"/>
    <property type="match status" value="1"/>
</dbReference>
<proteinExistence type="predicted"/>
<dbReference type="InterPro" id="IPR037769">
    <property type="entry name" value="Abr/Bcr"/>
</dbReference>
<dbReference type="AlphaFoldDB" id="A0A813Y4V0"/>
<dbReference type="PANTHER" id="PTHR23182">
    <property type="entry name" value="BREAKPOINT CLUSTER REGION PROTEIN BCR"/>
    <property type="match status" value="1"/>
</dbReference>
<dbReference type="Proteomes" id="UP000663882">
    <property type="component" value="Unassembled WGS sequence"/>
</dbReference>
<feature type="region of interest" description="Disordered" evidence="1">
    <location>
        <begin position="203"/>
        <end position="253"/>
    </location>
</feature>
<dbReference type="PANTHER" id="PTHR23182:SF1">
    <property type="entry name" value="RHO GTPASE ACTIVATING PROTEIN AT 1A, ISOFORM E"/>
    <property type="match status" value="1"/>
</dbReference>
<organism evidence="3 4">
    <name type="scientific">Rotaria sordida</name>
    <dbReference type="NCBI Taxonomy" id="392033"/>
    <lineage>
        <taxon>Eukaryota</taxon>
        <taxon>Metazoa</taxon>
        <taxon>Spiralia</taxon>
        <taxon>Gnathifera</taxon>
        <taxon>Rotifera</taxon>
        <taxon>Eurotatoria</taxon>
        <taxon>Bdelloidea</taxon>
        <taxon>Philodinida</taxon>
        <taxon>Philodinidae</taxon>
        <taxon>Rotaria</taxon>
    </lineage>
</organism>
<protein>
    <recommendedName>
        <fullName evidence="2">Rho-GAP domain-containing protein</fullName>
    </recommendedName>
</protein>
<evidence type="ECO:0000313" key="4">
    <source>
        <dbReference type="Proteomes" id="UP000663882"/>
    </source>
</evidence>
<feature type="region of interest" description="Disordered" evidence="1">
    <location>
        <begin position="278"/>
        <end position="305"/>
    </location>
</feature>
<evidence type="ECO:0000256" key="1">
    <source>
        <dbReference type="SAM" id="MobiDB-lite"/>
    </source>
</evidence>
<dbReference type="Pfam" id="PF00620">
    <property type="entry name" value="RhoGAP"/>
    <property type="match status" value="1"/>
</dbReference>
<sequence length="1087" mass="126096">MYHYKNQIKINYRMAAPPSDPLLPKSRGHSLFDRQAQLHAKDGDKSSNATISDIHKPLIPFKTVHSIPTPLSTTSPVTHLPHQYSPLQMHTRSPVLSTESYAHSKDNNVQLISIHPRPESNYIKDPSQPPSISPSKLQETDFPLYEYPKIEEESEKITNENILSNDTTYTNVIEKISNYSPTYDDDDDVVIHQENYDEREYHNESFDDEDEDNSVNTNDLDTTLGIHSYQNDSGIHTISSAGNSDKRNNNQNIPETLNDYQLQMSSSRHGTIVEAYDSDFDDSSHEDDEQLTNKDSTNDYEEEQQNKLISRQQQVLWGIVQEWSRKEKFYCEELRKLEEQINQVSISINFQCYIQKLIEQHDKVYREIEDFFDRDRQPATLTKYLTHAVETLMETLPTYDDYIKTNLAPIRKSLEKRTNTNSLSSEDLLSIPPKQFLQILSQVQDLYQTAQSFETCDMENITKLYNYAQRCKLYGSRQDENINKVILKTEDVVIMTARGNRERCRLILYPDAIVCCYLKVKLLASPKYMPVWFIPMLDLHWTIPQNPSDDTVDTGDELKTNLKSVYKELEKTTKNHNVLASRLSKNIRKQENEFNLVQSKLQLILSNHRLSTSATILFSSAYQLQDWVDLIDRTKQELIQRSSAILNESNHHQRLNDSIIQKRLDLIKPNLHESNTNETIPNIQIITPSKTYSGTLCITIHSIQGSALYNPTRQYQTLPMMSSVQQQIQKNYQFYVAIEIDSYNTFYPHAKTEKQIMQKPELVEFKGEAFQIELEYSLAIRFLVYRTDSSTIDTHNSLQKEIWIGKFHQDIEPALRECQNNPNRVTCIESSSGDLKLKFSLSYSKRDGTFKRRPSKRSLAVFGKSIEKLLTVPNGLINGIPRIIVKCIEIVERDGLNETGIYRVCCVASDLQKLRNEFDRNYRHGEEMLVQKNVHVAANLLKLFFRELPEPLFSSTLYKQFLHAIQLTDIDNQRVTLLKTFELLDTINRKILFYLFDHLIRVSQHSHINMMHLDNLAVVFGPTLMRPSKLLLTTYYSDDNQRLNTSTNNNSTIQTDVDQMSSELQGSMYQCQVVLACLKLRRDQILK</sequence>
<gene>
    <name evidence="3" type="ORF">RFH988_LOCUS7934</name>
</gene>
<dbReference type="InterPro" id="IPR008936">
    <property type="entry name" value="Rho_GTPase_activation_prot"/>
</dbReference>
<dbReference type="OrthoDB" id="79452at2759"/>
<comment type="caution">
    <text evidence="3">The sequence shown here is derived from an EMBL/GenBank/DDBJ whole genome shotgun (WGS) entry which is preliminary data.</text>
</comment>
<feature type="compositionally biased region" description="Acidic residues" evidence="1">
    <location>
        <begin position="278"/>
        <end position="290"/>
    </location>
</feature>
<reference evidence="3" key="1">
    <citation type="submission" date="2021-02" db="EMBL/GenBank/DDBJ databases">
        <authorList>
            <person name="Nowell W R."/>
        </authorList>
    </citation>
    <scope>NUCLEOTIDE SEQUENCE</scope>
</reference>
<dbReference type="GO" id="GO:0007165">
    <property type="term" value="P:signal transduction"/>
    <property type="evidence" value="ECO:0007669"/>
    <property type="project" value="InterPro"/>
</dbReference>
<evidence type="ECO:0000313" key="3">
    <source>
        <dbReference type="EMBL" id="CAF0880339.1"/>
    </source>
</evidence>
<dbReference type="GO" id="GO:0016020">
    <property type="term" value="C:membrane"/>
    <property type="evidence" value="ECO:0007669"/>
    <property type="project" value="TreeGrafter"/>
</dbReference>
<dbReference type="GO" id="GO:0005096">
    <property type="term" value="F:GTPase activator activity"/>
    <property type="evidence" value="ECO:0007669"/>
    <property type="project" value="InterPro"/>
</dbReference>
<dbReference type="Gene3D" id="1.10.555.10">
    <property type="entry name" value="Rho GTPase activation protein"/>
    <property type="match status" value="1"/>
</dbReference>
<dbReference type="SUPFAM" id="SSF48350">
    <property type="entry name" value="GTPase activation domain, GAP"/>
    <property type="match status" value="1"/>
</dbReference>
<dbReference type="EMBL" id="CAJNOO010000259">
    <property type="protein sequence ID" value="CAF0880339.1"/>
    <property type="molecule type" value="Genomic_DNA"/>
</dbReference>
<dbReference type="SMART" id="SM00324">
    <property type="entry name" value="RhoGAP"/>
    <property type="match status" value="1"/>
</dbReference>
<dbReference type="InterPro" id="IPR000198">
    <property type="entry name" value="RhoGAP_dom"/>
</dbReference>
<accession>A0A813Y4V0</accession>
<feature type="domain" description="Rho-GAP" evidence="2">
    <location>
        <begin position="864"/>
        <end position="1064"/>
    </location>
</feature>
<feature type="compositionally biased region" description="Polar residues" evidence="1">
    <location>
        <begin position="228"/>
        <end position="253"/>
    </location>
</feature>